<dbReference type="EMBL" id="CU928158">
    <property type="protein sequence ID" value="CAQ90192.1"/>
    <property type="molecule type" value="Genomic_DNA"/>
</dbReference>
<dbReference type="Proteomes" id="UP000000745">
    <property type="component" value="Chromosome"/>
</dbReference>
<name>B7LNB9_ESCF3</name>
<proteinExistence type="predicted"/>
<sequence length="172" mass="19447">MFTIMDNELKNLRLNINQLAALTNLHRQTVASRLSNVEPAPGSNSRLKLYSVLDILRELLGRTTTPELVAVDKMTPPDRKAWFQSERERLKFQQETGELIPASEVSREFASMAKAVVQVLETLPDILERDCAMTPSAVVRVQKVIDDLRDQIAMKVELAESPEQEDSLSQEE</sequence>
<dbReference type="KEGG" id="efe:EFER_2697"/>
<dbReference type="AlphaFoldDB" id="B7LNB9"/>
<dbReference type="HOGENOM" id="CLU_135515_0_0_6"/>
<organism evidence="1 2">
    <name type="scientific">Escherichia fergusonii (strain ATCC 35469 / DSM 13698 / CCUG 18766 / IAM 14443 / JCM 21226 / LMG 7866 / NBRC 102419 / NCTC 12128 / CDC 0568-73)</name>
    <dbReference type="NCBI Taxonomy" id="585054"/>
    <lineage>
        <taxon>Bacteria</taxon>
        <taxon>Pseudomonadati</taxon>
        <taxon>Pseudomonadota</taxon>
        <taxon>Gammaproteobacteria</taxon>
        <taxon>Enterobacterales</taxon>
        <taxon>Enterobacteriaceae</taxon>
        <taxon>Escherichia</taxon>
    </lineage>
</organism>
<gene>
    <name evidence="1" type="ordered locus">EFER_2697</name>
</gene>
<evidence type="ECO:0000313" key="1">
    <source>
        <dbReference type="EMBL" id="CAQ90192.1"/>
    </source>
</evidence>
<evidence type="ECO:0000313" key="2">
    <source>
        <dbReference type="Proteomes" id="UP000000745"/>
    </source>
</evidence>
<dbReference type="InterPro" id="IPR009901">
    <property type="entry name" value="Phage_VT1-Sakai_H0025"/>
</dbReference>
<evidence type="ECO:0008006" key="3">
    <source>
        <dbReference type="Google" id="ProtNLM"/>
    </source>
</evidence>
<reference evidence="2" key="1">
    <citation type="journal article" date="2009" name="PLoS Genet.">
        <title>Organised genome dynamics in the Escherichia coli species results in highly diverse adaptive paths.</title>
        <authorList>
            <person name="Touchon M."/>
            <person name="Hoede C."/>
            <person name="Tenaillon O."/>
            <person name="Barbe V."/>
            <person name="Baeriswyl S."/>
            <person name="Bidet P."/>
            <person name="Bingen E."/>
            <person name="Bonacorsi S."/>
            <person name="Bouchier C."/>
            <person name="Bouvet O."/>
            <person name="Calteau A."/>
            <person name="Chiapello H."/>
            <person name="Clermont O."/>
            <person name="Cruveiller S."/>
            <person name="Danchin A."/>
            <person name="Diard M."/>
            <person name="Dossat C."/>
            <person name="Karoui M.E."/>
            <person name="Frapy E."/>
            <person name="Garry L."/>
            <person name="Ghigo J.M."/>
            <person name="Gilles A.M."/>
            <person name="Johnson J."/>
            <person name="Le Bouguenec C."/>
            <person name="Lescat M."/>
            <person name="Mangenot S."/>
            <person name="Martinez-Jehanne V."/>
            <person name="Matic I."/>
            <person name="Nassif X."/>
            <person name="Oztas S."/>
            <person name="Petit M.A."/>
            <person name="Pichon C."/>
            <person name="Rouy Z."/>
            <person name="Ruf C.S."/>
            <person name="Schneider D."/>
            <person name="Tourret J."/>
            <person name="Vacherie B."/>
            <person name="Vallenet D."/>
            <person name="Medigue C."/>
            <person name="Rocha E.P.C."/>
            <person name="Denamur E."/>
        </authorList>
    </citation>
    <scope>NUCLEOTIDE SEQUENCE [LARGE SCALE GENOMIC DNA]</scope>
    <source>
        <strain evidence="2">ATCC 35469 / DSM 13698 / BCRC 15582 / CCUG 18766 / IAM 14443 / JCM 21226 / LMG 7866 / NBRC 102419 / NCTC 12128 / CDC 0568-73</strain>
    </source>
</reference>
<accession>B7LNB9</accession>
<dbReference type="Pfam" id="PF07278">
    <property type="entry name" value="DUF1441"/>
    <property type="match status" value="1"/>
</dbReference>
<keyword evidence="2" id="KW-1185">Reference proteome</keyword>
<protein>
    <recommendedName>
        <fullName evidence="3">DUF1441 family protein</fullName>
    </recommendedName>
</protein>